<protein>
    <submittedName>
        <fullName evidence="2">Unnamed protein product</fullName>
    </submittedName>
</protein>
<keyword evidence="1" id="KW-0175">Coiled coil</keyword>
<keyword evidence="3" id="KW-1185">Reference proteome</keyword>
<feature type="coiled-coil region" evidence="1">
    <location>
        <begin position="603"/>
        <end position="641"/>
    </location>
</feature>
<dbReference type="EMBL" id="BSXW01000507">
    <property type="protein sequence ID" value="GMF24214.1"/>
    <property type="molecule type" value="Genomic_DNA"/>
</dbReference>
<dbReference type="Gene3D" id="3.90.190.10">
    <property type="entry name" value="Protein tyrosine phosphatase superfamily"/>
    <property type="match status" value="1"/>
</dbReference>
<name>A0A9W6WZK5_9STRA</name>
<organism evidence="2 3">
    <name type="scientific">Phytophthora lilii</name>
    <dbReference type="NCBI Taxonomy" id="2077276"/>
    <lineage>
        <taxon>Eukaryota</taxon>
        <taxon>Sar</taxon>
        <taxon>Stramenopiles</taxon>
        <taxon>Oomycota</taxon>
        <taxon>Peronosporomycetes</taxon>
        <taxon>Peronosporales</taxon>
        <taxon>Peronosporaceae</taxon>
        <taxon>Phytophthora</taxon>
    </lineage>
</organism>
<evidence type="ECO:0000313" key="3">
    <source>
        <dbReference type="Proteomes" id="UP001165083"/>
    </source>
</evidence>
<comment type="caution">
    <text evidence="2">The sequence shown here is derived from an EMBL/GenBank/DDBJ whole genome shotgun (WGS) entry which is preliminary data.</text>
</comment>
<dbReference type="InterPro" id="IPR029021">
    <property type="entry name" value="Prot-tyrosine_phosphatase-like"/>
</dbReference>
<gene>
    <name evidence="2" type="ORF">Plil01_000988400</name>
</gene>
<accession>A0A9W6WZK5</accession>
<proteinExistence type="predicted"/>
<dbReference type="Proteomes" id="UP001165083">
    <property type="component" value="Unassembled WGS sequence"/>
</dbReference>
<reference evidence="2" key="1">
    <citation type="submission" date="2023-04" db="EMBL/GenBank/DDBJ databases">
        <title>Phytophthora lilii NBRC 32176.</title>
        <authorList>
            <person name="Ichikawa N."/>
            <person name="Sato H."/>
            <person name="Tonouchi N."/>
        </authorList>
    </citation>
    <scope>NUCLEOTIDE SEQUENCE</scope>
    <source>
        <strain evidence="2">NBRC 32176</strain>
    </source>
</reference>
<evidence type="ECO:0000313" key="2">
    <source>
        <dbReference type="EMBL" id="GMF24214.1"/>
    </source>
</evidence>
<dbReference type="SUPFAM" id="SSF52799">
    <property type="entry name" value="(Phosphotyrosine protein) phosphatases II"/>
    <property type="match status" value="1"/>
</dbReference>
<dbReference type="OrthoDB" id="2017893at2759"/>
<sequence>MVSKTLQEPPLRVATKQVEASRLSLPAGTHIFFRALDCARRPRELLHGTLTSREPATTSSGDTFYHRVLWLRGVEALPNGFFRATLALPGWDISSDSEVDMGDTYWPHEIGVYPSQLGALRAVVTAEQIARTKFRRELEGGRIHRWRKFGLDDSGGMHNTKDQTESEDFPSFNILDEVVTETAATLASEFGVRLTHQDDLQFYQELAQGTWNFRTWMQQIGRESSLREEDAVPFEFGVATHDNMLQEDPFDEELEARVPTPWAPATRIRFFLIAQHELVFPERVCRQHLRSILEQLLFVYAGFAWRLWREFVDRHRAREEQQNREQAACVLQAWARRIAERKRQRERQLLLRMAIGSSVDALELYRRRQIEAQKLYTFFTRQIEQRKRNTLHKWREAVGPSTPPPPPATTWHPSHGMKGMLPKLPRMGARRRTPQDKSVAPGTQVIIENMATYKLFCANHAGPADTTYWVIRGRVLAGTCPIGPAFREARRLVSRTDFATSVLLQQISVFVCFMGPQELKSMEAAAAESSSSQAEWSYERQVCTKYQALCRDLKSAETISKRHVELAQQTLLDFDTEAANAAAAAMDGSGTKNNKKRRASMTIQHLQEEDAAEEAKMKLAREALEQKLQLAEQQAIKATHEVVRLGMMQIEFLYFPITQDGVPDSSELIEFLEEQVESRLRAGRNLYIFSRLGHGRTGLVSALLLGRVYGITSSEALERAQRTHDCQRPGASRGLSYCSPTTAPQSAFVRRALAGMMDPIYVPLVLQNSAENFCSTRVQQRGLLAEPYLRDKGFMISAAGDLQTREREAIELKRLERIARRESAAAALQLERRKQNCEHEDMEDEEYDQVALEAVTNIYKKITNDTSGE</sequence>
<evidence type="ECO:0000256" key="1">
    <source>
        <dbReference type="SAM" id="Coils"/>
    </source>
</evidence>
<dbReference type="AlphaFoldDB" id="A0A9W6WZK5"/>